<organism evidence="2 3">
    <name type="scientific">Petrolisthes cinctipes</name>
    <name type="common">Flat porcelain crab</name>
    <dbReference type="NCBI Taxonomy" id="88211"/>
    <lineage>
        <taxon>Eukaryota</taxon>
        <taxon>Metazoa</taxon>
        <taxon>Ecdysozoa</taxon>
        <taxon>Arthropoda</taxon>
        <taxon>Crustacea</taxon>
        <taxon>Multicrustacea</taxon>
        <taxon>Malacostraca</taxon>
        <taxon>Eumalacostraca</taxon>
        <taxon>Eucarida</taxon>
        <taxon>Decapoda</taxon>
        <taxon>Pleocyemata</taxon>
        <taxon>Anomura</taxon>
        <taxon>Galatheoidea</taxon>
        <taxon>Porcellanidae</taxon>
        <taxon>Petrolisthes</taxon>
    </lineage>
</organism>
<name>A0AAE1GBV5_PETCI</name>
<dbReference type="AlphaFoldDB" id="A0AAE1GBV5"/>
<dbReference type="Proteomes" id="UP001286313">
    <property type="component" value="Unassembled WGS sequence"/>
</dbReference>
<protein>
    <submittedName>
        <fullName evidence="2">Uncharacterized protein</fullName>
    </submittedName>
</protein>
<keyword evidence="3" id="KW-1185">Reference proteome</keyword>
<sequence length="77" mass="8493">MKSQMNLKTSLMAAPHPPRPREVKIHHTQRKFVGETYHSASDYTYASFTDSGGATVDPSDVGVQTDDFEIPTPEVSV</sequence>
<dbReference type="EMBL" id="JAWQEG010000506">
    <property type="protein sequence ID" value="KAK3889031.1"/>
    <property type="molecule type" value="Genomic_DNA"/>
</dbReference>
<reference evidence="2" key="1">
    <citation type="submission" date="2023-10" db="EMBL/GenBank/DDBJ databases">
        <title>Genome assemblies of two species of porcelain crab, Petrolisthes cinctipes and Petrolisthes manimaculis (Anomura: Porcellanidae).</title>
        <authorList>
            <person name="Angst P."/>
        </authorList>
    </citation>
    <scope>NUCLEOTIDE SEQUENCE</scope>
    <source>
        <strain evidence="2">PB745_01</strain>
        <tissue evidence="2">Gill</tissue>
    </source>
</reference>
<evidence type="ECO:0000313" key="2">
    <source>
        <dbReference type="EMBL" id="KAK3889031.1"/>
    </source>
</evidence>
<accession>A0AAE1GBV5</accession>
<evidence type="ECO:0000313" key="3">
    <source>
        <dbReference type="Proteomes" id="UP001286313"/>
    </source>
</evidence>
<feature type="region of interest" description="Disordered" evidence="1">
    <location>
        <begin position="54"/>
        <end position="77"/>
    </location>
</feature>
<gene>
    <name evidence="2" type="ORF">Pcinc_006907</name>
</gene>
<evidence type="ECO:0000256" key="1">
    <source>
        <dbReference type="SAM" id="MobiDB-lite"/>
    </source>
</evidence>
<comment type="caution">
    <text evidence="2">The sequence shown here is derived from an EMBL/GenBank/DDBJ whole genome shotgun (WGS) entry which is preliminary data.</text>
</comment>
<proteinExistence type="predicted"/>
<feature type="region of interest" description="Disordered" evidence="1">
    <location>
        <begin position="1"/>
        <end position="21"/>
    </location>
</feature>